<dbReference type="AlphaFoldDB" id="A0A0N4VTA5"/>
<proteinExistence type="predicted"/>
<dbReference type="Gene3D" id="3.40.50.410">
    <property type="entry name" value="von Willebrand factor, type A domain"/>
    <property type="match status" value="1"/>
</dbReference>
<reference evidence="3" key="1">
    <citation type="submission" date="2017-02" db="UniProtKB">
        <authorList>
            <consortium name="WormBaseParasite"/>
        </authorList>
    </citation>
    <scope>IDENTIFICATION</scope>
</reference>
<dbReference type="InterPro" id="IPR036465">
    <property type="entry name" value="vWFA_dom_sf"/>
</dbReference>
<dbReference type="SUPFAM" id="SSF53300">
    <property type="entry name" value="vWA-like"/>
    <property type="match status" value="1"/>
</dbReference>
<evidence type="ECO:0000313" key="3">
    <source>
        <dbReference type="WBParaSite" id="HPLM_0000052201-mRNA-1"/>
    </source>
</evidence>
<organism evidence="3">
    <name type="scientific">Haemonchus placei</name>
    <name type="common">Barber's pole worm</name>
    <dbReference type="NCBI Taxonomy" id="6290"/>
    <lineage>
        <taxon>Eukaryota</taxon>
        <taxon>Metazoa</taxon>
        <taxon>Ecdysozoa</taxon>
        <taxon>Nematoda</taxon>
        <taxon>Chromadorea</taxon>
        <taxon>Rhabditida</taxon>
        <taxon>Rhabditina</taxon>
        <taxon>Rhabditomorpha</taxon>
        <taxon>Strongyloidea</taxon>
        <taxon>Trichostrongylidae</taxon>
        <taxon>Haemonchus</taxon>
    </lineage>
</organism>
<reference evidence="1 2" key="2">
    <citation type="submission" date="2018-11" db="EMBL/GenBank/DDBJ databases">
        <authorList>
            <consortium name="Pathogen Informatics"/>
        </authorList>
    </citation>
    <scope>NUCLEOTIDE SEQUENCE [LARGE SCALE GENOMIC DNA]</scope>
    <source>
        <strain evidence="1 2">MHpl1</strain>
    </source>
</reference>
<gene>
    <name evidence="1" type="ORF">HPLM_LOCUS523</name>
</gene>
<evidence type="ECO:0000313" key="2">
    <source>
        <dbReference type="Proteomes" id="UP000268014"/>
    </source>
</evidence>
<evidence type="ECO:0000313" key="1">
    <source>
        <dbReference type="EMBL" id="VDO05636.1"/>
    </source>
</evidence>
<dbReference type="Proteomes" id="UP000268014">
    <property type="component" value="Unassembled WGS sequence"/>
</dbReference>
<protein>
    <submittedName>
        <fullName evidence="3">VWFA domain-containing protein</fullName>
    </submittedName>
</protein>
<name>A0A0N4VTA5_HAEPC</name>
<dbReference type="EMBL" id="UZAF01000380">
    <property type="protein sequence ID" value="VDO05636.1"/>
    <property type="molecule type" value="Genomic_DNA"/>
</dbReference>
<sequence length="283" mass="31449">MNSIQNNAKQWTVRHPGWLIFMVDQSHSMQDVYSEEETKADFTAKVINRTIHELINMNLDGETVKDRMKIAVVGYGGLGGDSVQIMRVGMLSSYADNPLRINKARQKVVNGDLVLTEIEVEQPVYINSLAKGSTAMGKAFRLVGKMLLDERERHGLDYTDIIVINVSDGSPWSHELKFKERDLAVGEAQALMRNGTLIYNAHIGNGQPRLICPDRVDSSDGRQAGFLFDISSEIPQCYLDTARKFDLFLADGARGFVSNASPDVLIKFINFGSSGAFTKDRTA</sequence>
<keyword evidence="2" id="KW-1185">Reference proteome</keyword>
<dbReference type="WBParaSite" id="HPLM_0000052201-mRNA-1">
    <property type="protein sequence ID" value="HPLM_0000052201-mRNA-1"/>
    <property type="gene ID" value="HPLM_0000052201"/>
</dbReference>
<accession>A0A0N4VTA5</accession>